<dbReference type="Proteomes" id="UP000799779">
    <property type="component" value="Unassembled WGS sequence"/>
</dbReference>
<evidence type="ECO:0000313" key="3">
    <source>
        <dbReference type="Proteomes" id="UP000799779"/>
    </source>
</evidence>
<reference evidence="2" key="1">
    <citation type="journal article" date="2020" name="Stud. Mycol.">
        <title>101 Dothideomycetes genomes: a test case for predicting lifestyles and emergence of pathogens.</title>
        <authorList>
            <person name="Haridas S."/>
            <person name="Albert R."/>
            <person name="Binder M."/>
            <person name="Bloem J."/>
            <person name="Labutti K."/>
            <person name="Salamov A."/>
            <person name="Andreopoulos B."/>
            <person name="Baker S."/>
            <person name="Barry K."/>
            <person name="Bills G."/>
            <person name="Bluhm B."/>
            <person name="Cannon C."/>
            <person name="Castanera R."/>
            <person name="Culley D."/>
            <person name="Daum C."/>
            <person name="Ezra D."/>
            <person name="Gonzalez J."/>
            <person name="Henrissat B."/>
            <person name="Kuo A."/>
            <person name="Liang C."/>
            <person name="Lipzen A."/>
            <person name="Lutzoni F."/>
            <person name="Magnuson J."/>
            <person name="Mondo S."/>
            <person name="Nolan M."/>
            <person name="Ohm R."/>
            <person name="Pangilinan J."/>
            <person name="Park H.-J."/>
            <person name="Ramirez L."/>
            <person name="Alfaro M."/>
            <person name="Sun H."/>
            <person name="Tritt A."/>
            <person name="Yoshinaga Y."/>
            <person name="Zwiers L.-H."/>
            <person name="Turgeon B."/>
            <person name="Goodwin S."/>
            <person name="Spatafora J."/>
            <person name="Crous P."/>
            <person name="Grigoriev I."/>
        </authorList>
    </citation>
    <scope>NUCLEOTIDE SEQUENCE</scope>
    <source>
        <strain evidence="2">CBS 123094</strain>
    </source>
</reference>
<proteinExistence type="predicted"/>
<organism evidence="2 3">
    <name type="scientific">Amniculicola lignicola CBS 123094</name>
    <dbReference type="NCBI Taxonomy" id="1392246"/>
    <lineage>
        <taxon>Eukaryota</taxon>
        <taxon>Fungi</taxon>
        <taxon>Dikarya</taxon>
        <taxon>Ascomycota</taxon>
        <taxon>Pezizomycotina</taxon>
        <taxon>Dothideomycetes</taxon>
        <taxon>Pleosporomycetidae</taxon>
        <taxon>Pleosporales</taxon>
        <taxon>Amniculicolaceae</taxon>
        <taxon>Amniculicola</taxon>
    </lineage>
</organism>
<name>A0A6A5WCI0_9PLEO</name>
<accession>A0A6A5WCI0</accession>
<sequence>MSGDSCMAYRGASRGRVPFADASYDGLRRVTHSAPGSSTGATSPRAPDERGTTAVFNECFLFDWQPIAHRPAGGGLAGAGSKQVCTYRREHSKQHGRAGEERKTKSSATGPTAQKSWKWVMAVGLGRAGVWPLSHQSLVAEIAEHHHVERILVPAASQVGGAVHGAPSNGGAEWAEGGWNGAWRCV</sequence>
<dbReference type="AlphaFoldDB" id="A0A6A5WCI0"/>
<dbReference type="EMBL" id="ML977598">
    <property type="protein sequence ID" value="KAF1999147.1"/>
    <property type="molecule type" value="Genomic_DNA"/>
</dbReference>
<feature type="region of interest" description="Disordered" evidence="1">
    <location>
        <begin position="30"/>
        <end position="50"/>
    </location>
</feature>
<gene>
    <name evidence="2" type="ORF">P154DRAFT_577296</name>
</gene>
<evidence type="ECO:0000313" key="2">
    <source>
        <dbReference type="EMBL" id="KAF1999147.1"/>
    </source>
</evidence>
<feature type="region of interest" description="Disordered" evidence="1">
    <location>
        <begin position="85"/>
        <end position="113"/>
    </location>
</feature>
<protein>
    <submittedName>
        <fullName evidence="2">Uncharacterized protein</fullName>
    </submittedName>
</protein>
<keyword evidence="3" id="KW-1185">Reference proteome</keyword>
<evidence type="ECO:0000256" key="1">
    <source>
        <dbReference type="SAM" id="MobiDB-lite"/>
    </source>
</evidence>